<gene>
    <name evidence="3" type="ORF">HaLaN_02958</name>
</gene>
<reference evidence="3 4" key="1">
    <citation type="submission" date="2020-02" db="EMBL/GenBank/DDBJ databases">
        <title>Draft genome sequence of Haematococcus lacustris strain NIES-144.</title>
        <authorList>
            <person name="Morimoto D."/>
            <person name="Nakagawa S."/>
            <person name="Yoshida T."/>
            <person name="Sawayama S."/>
        </authorList>
    </citation>
    <scope>NUCLEOTIDE SEQUENCE [LARGE SCALE GENOMIC DNA]</scope>
    <source>
        <strain evidence="3 4">NIES-144</strain>
    </source>
</reference>
<feature type="region of interest" description="Disordered" evidence="1">
    <location>
        <begin position="1"/>
        <end position="79"/>
    </location>
</feature>
<feature type="compositionally biased region" description="Basic and acidic residues" evidence="1">
    <location>
        <begin position="55"/>
        <end position="71"/>
    </location>
</feature>
<evidence type="ECO:0000313" key="4">
    <source>
        <dbReference type="Proteomes" id="UP000485058"/>
    </source>
</evidence>
<dbReference type="InterPro" id="IPR050923">
    <property type="entry name" value="Cell_Proc_Reg/RNA_Proc"/>
</dbReference>
<sequence>MPPPPPPGPPGPPDRPHEGWRQPGPDDGPRGRGHDHGAGPRHSGRGHRGGAGDDGVPRGKGGKEVWGRQEEQGGAPPPAVVVQPVMELSGKLAAETNKVGGVVLKHQPPAEASKPDKKWRLYVFKGEALVDGEPLNDHYLFGREQKVVDVLCAHPSISKQHAVVQFRLTTKPGPDGLDQSAIRPYLMDLGTVNGTFLNGDQLEAQRYYELLPQDVIRFAQSTREYVLLHEELTGRGK</sequence>
<evidence type="ECO:0000256" key="1">
    <source>
        <dbReference type="SAM" id="MobiDB-lite"/>
    </source>
</evidence>
<feature type="compositionally biased region" description="Basic and acidic residues" evidence="1">
    <location>
        <begin position="27"/>
        <end position="38"/>
    </location>
</feature>
<comment type="caution">
    <text evidence="3">The sequence shown here is derived from an EMBL/GenBank/DDBJ whole genome shotgun (WGS) entry which is preliminary data.</text>
</comment>
<dbReference type="InterPro" id="IPR008984">
    <property type="entry name" value="SMAD_FHA_dom_sf"/>
</dbReference>
<proteinExistence type="predicted"/>
<keyword evidence="4" id="KW-1185">Reference proteome</keyword>
<dbReference type="Pfam" id="PF00498">
    <property type="entry name" value="FHA"/>
    <property type="match status" value="1"/>
</dbReference>
<feature type="domain" description="FHA" evidence="2">
    <location>
        <begin position="139"/>
        <end position="202"/>
    </location>
</feature>
<dbReference type="SUPFAM" id="SSF49879">
    <property type="entry name" value="SMAD/FHA domain"/>
    <property type="match status" value="1"/>
</dbReference>
<dbReference type="PANTHER" id="PTHR23308">
    <property type="entry name" value="NUCLEAR INHIBITOR OF PROTEIN PHOSPHATASE-1"/>
    <property type="match status" value="1"/>
</dbReference>
<dbReference type="Proteomes" id="UP000485058">
    <property type="component" value="Unassembled WGS sequence"/>
</dbReference>
<dbReference type="Gene3D" id="2.60.200.20">
    <property type="match status" value="1"/>
</dbReference>
<organism evidence="3 4">
    <name type="scientific">Haematococcus lacustris</name>
    <name type="common">Green alga</name>
    <name type="synonym">Haematococcus pluvialis</name>
    <dbReference type="NCBI Taxonomy" id="44745"/>
    <lineage>
        <taxon>Eukaryota</taxon>
        <taxon>Viridiplantae</taxon>
        <taxon>Chlorophyta</taxon>
        <taxon>core chlorophytes</taxon>
        <taxon>Chlorophyceae</taxon>
        <taxon>CS clade</taxon>
        <taxon>Chlamydomonadales</taxon>
        <taxon>Haematococcaceae</taxon>
        <taxon>Haematococcus</taxon>
    </lineage>
</organism>
<dbReference type="EMBL" id="BLLF01000134">
    <property type="protein sequence ID" value="GFH08056.1"/>
    <property type="molecule type" value="Genomic_DNA"/>
</dbReference>
<dbReference type="SMART" id="SM00240">
    <property type="entry name" value="FHA"/>
    <property type="match status" value="1"/>
</dbReference>
<evidence type="ECO:0000259" key="2">
    <source>
        <dbReference type="PROSITE" id="PS50006"/>
    </source>
</evidence>
<protein>
    <submittedName>
        <fullName evidence="3">FHA domain-containing protein</fullName>
    </submittedName>
</protein>
<evidence type="ECO:0000313" key="3">
    <source>
        <dbReference type="EMBL" id="GFH08056.1"/>
    </source>
</evidence>
<name>A0A699YMD3_HAELA</name>
<feature type="compositionally biased region" description="Pro residues" evidence="1">
    <location>
        <begin position="1"/>
        <end position="13"/>
    </location>
</feature>
<accession>A0A699YMD3</accession>
<dbReference type="PROSITE" id="PS50006">
    <property type="entry name" value="FHA_DOMAIN"/>
    <property type="match status" value="1"/>
</dbReference>
<dbReference type="InterPro" id="IPR000253">
    <property type="entry name" value="FHA_dom"/>
</dbReference>
<dbReference type="AlphaFoldDB" id="A0A699YMD3"/>